<name>A0A0B8NM63_9VIBR</name>
<reference evidence="1 2" key="1">
    <citation type="submission" date="2015-01" db="EMBL/GenBank/DDBJ databases">
        <title>Vibrio sp. C1 JCM 19231 whole genome shotgun sequence.</title>
        <authorList>
            <person name="Sawabe T."/>
            <person name="Meirelles P."/>
            <person name="Feng G."/>
            <person name="Sayaka M."/>
            <person name="Hattori M."/>
            <person name="Ohkuma M."/>
        </authorList>
    </citation>
    <scope>NUCLEOTIDE SEQUENCE [LARGE SCALE GENOMIC DNA]</scope>
    <source>
        <strain evidence="2">JCM 19231</strain>
    </source>
</reference>
<comment type="caution">
    <text evidence="1">The sequence shown here is derived from an EMBL/GenBank/DDBJ whole genome shotgun (WGS) entry which is preliminary data.</text>
</comment>
<protein>
    <recommendedName>
        <fullName evidence="3">Trehalase</fullName>
    </recommendedName>
</protein>
<dbReference type="Gene3D" id="1.50.10.10">
    <property type="match status" value="1"/>
</dbReference>
<proteinExistence type="predicted"/>
<evidence type="ECO:0000313" key="2">
    <source>
        <dbReference type="Proteomes" id="UP000031671"/>
    </source>
</evidence>
<keyword evidence="2" id="KW-1185">Reference proteome</keyword>
<dbReference type="EMBL" id="BBRZ01000010">
    <property type="protein sequence ID" value="GAM55146.1"/>
    <property type="molecule type" value="Genomic_DNA"/>
</dbReference>
<reference evidence="1 2" key="2">
    <citation type="submission" date="2015-01" db="EMBL/GenBank/DDBJ databases">
        <authorList>
            <consortium name="NBRP consortium"/>
            <person name="Sawabe T."/>
            <person name="Meirelles P."/>
            <person name="Feng G."/>
            <person name="Sayaka M."/>
            <person name="Hattori M."/>
            <person name="Ohkuma M."/>
        </authorList>
    </citation>
    <scope>NUCLEOTIDE SEQUENCE [LARGE SCALE GENOMIC DNA]</scope>
    <source>
        <strain evidence="2">JCM 19231</strain>
    </source>
</reference>
<accession>A0A0B8NM63</accession>
<dbReference type="AlphaFoldDB" id="A0A0B8NM63"/>
<dbReference type="SUPFAM" id="SSF48208">
    <property type="entry name" value="Six-hairpin glycosidases"/>
    <property type="match status" value="1"/>
</dbReference>
<dbReference type="GO" id="GO:0005975">
    <property type="term" value="P:carbohydrate metabolic process"/>
    <property type="evidence" value="ECO:0007669"/>
    <property type="project" value="InterPro"/>
</dbReference>
<gene>
    <name evidence="1" type="ORF">JCM19231_1962</name>
</gene>
<dbReference type="InterPro" id="IPR008928">
    <property type="entry name" value="6-hairpin_glycosidase_sf"/>
</dbReference>
<dbReference type="Proteomes" id="UP000031671">
    <property type="component" value="Unassembled WGS sequence"/>
</dbReference>
<evidence type="ECO:0008006" key="3">
    <source>
        <dbReference type="Google" id="ProtNLM"/>
    </source>
</evidence>
<organism evidence="1 2">
    <name type="scientific">Vibrio ishigakensis</name>
    <dbReference type="NCBI Taxonomy" id="1481914"/>
    <lineage>
        <taxon>Bacteria</taxon>
        <taxon>Pseudomonadati</taxon>
        <taxon>Pseudomonadota</taxon>
        <taxon>Gammaproteobacteria</taxon>
        <taxon>Vibrionales</taxon>
        <taxon>Vibrionaceae</taxon>
        <taxon>Vibrio</taxon>
    </lineage>
</organism>
<sequence length="251" mass="29194">MRPVMVNPNGSKVVYSQVSCGEREKVTQDIQAFLAAEEQALEEVYQAARDKRVKPKVLNSGETYRFSQERMAATELLNIVYPVYTRKQYIRHNTPGKWWDSLYTWDSGFMGMALLEYDVDRSIDNLNTYLVPENDTHCAWVAHGSPIPTQFFQFQEIWNKTSDRDFLKQVYASLKHYYLFLAGRSEGSNTTNMKSRMVRTWDVYRWDSGGWDDYPPQLHTIHNELFDTVVPTANTAYMIRGAKILAMQLKS</sequence>
<dbReference type="InterPro" id="IPR012341">
    <property type="entry name" value="6hp_glycosidase-like_sf"/>
</dbReference>
<evidence type="ECO:0000313" key="1">
    <source>
        <dbReference type="EMBL" id="GAM55146.1"/>
    </source>
</evidence>